<dbReference type="InterPro" id="IPR017911">
    <property type="entry name" value="MacB-like_ATP-bd"/>
</dbReference>
<feature type="domain" description="ABC transporter" evidence="5">
    <location>
        <begin position="7"/>
        <end position="230"/>
    </location>
</feature>
<dbReference type="EMBL" id="QFQP01000031">
    <property type="protein sequence ID" value="PZR07409.1"/>
    <property type="molecule type" value="Genomic_DNA"/>
</dbReference>
<evidence type="ECO:0000256" key="2">
    <source>
        <dbReference type="ARBA" id="ARBA00022741"/>
    </source>
</evidence>
<keyword evidence="3 6" id="KW-0067">ATP-binding</keyword>
<dbReference type="Gene3D" id="3.40.50.300">
    <property type="entry name" value="P-loop containing nucleotide triphosphate hydrolases"/>
    <property type="match status" value="1"/>
</dbReference>
<proteinExistence type="inferred from homology"/>
<evidence type="ECO:0000313" key="7">
    <source>
        <dbReference type="Proteomes" id="UP000249061"/>
    </source>
</evidence>
<evidence type="ECO:0000256" key="1">
    <source>
        <dbReference type="ARBA" id="ARBA00022448"/>
    </source>
</evidence>
<dbReference type="GO" id="GO:0005524">
    <property type="term" value="F:ATP binding"/>
    <property type="evidence" value="ECO:0007669"/>
    <property type="project" value="UniProtKB-KW"/>
</dbReference>
<keyword evidence="1" id="KW-0813">Transport</keyword>
<dbReference type="Pfam" id="PF00005">
    <property type="entry name" value="ABC_tran"/>
    <property type="match status" value="1"/>
</dbReference>
<dbReference type="AlphaFoldDB" id="A0A2W5SVP7"/>
<dbReference type="GO" id="GO:0022857">
    <property type="term" value="F:transmembrane transporter activity"/>
    <property type="evidence" value="ECO:0007669"/>
    <property type="project" value="TreeGrafter"/>
</dbReference>
<dbReference type="InterPro" id="IPR003439">
    <property type="entry name" value="ABC_transporter-like_ATP-bd"/>
</dbReference>
<dbReference type="PANTHER" id="PTHR24220:SF376">
    <property type="entry name" value="ABC TRANSPORTER"/>
    <property type="match status" value="1"/>
</dbReference>
<dbReference type="GO" id="GO:0005886">
    <property type="term" value="C:plasma membrane"/>
    <property type="evidence" value="ECO:0007669"/>
    <property type="project" value="TreeGrafter"/>
</dbReference>
<name>A0A2W5SVP7_9BACT</name>
<dbReference type="SUPFAM" id="SSF52540">
    <property type="entry name" value="P-loop containing nucleoside triphosphate hydrolases"/>
    <property type="match status" value="1"/>
</dbReference>
<dbReference type="InterPro" id="IPR003593">
    <property type="entry name" value="AAA+_ATPase"/>
</dbReference>
<dbReference type="GO" id="GO:0098796">
    <property type="term" value="C:membrane protein complex"/>
    <property type="evidence" value="ECO:0007669"/>
    <property type="project" value="UniProtKB-ARBA"/>
</dbReference>
<dbReference type="InterPro" id="IPR015854">
    <property type="entry name" value="ABC_transpr_LolD-like"/>
</dbReference>
<comment type="caution">
    <text evidence="6">The sequence shown here is derived from an EMBL/GenBank/DDBJ whole genome shotgun (WGS) entry which is preliminary data.</text>
</comment>
<evidence type="ECO:0000313" key="6">
    <source>
        <dbReference type="EMBL" id="PZR07409.1"/>
    </source>
</evidence>
<organism evidence="6 7">
    <name type="scientific">Archangium gephyra</name>
    <dbReference type="NCBI Taxonomy" id="48"/>
    <lineage>
        <taxon>Bacteria</taxon>
        <taxon>Pseudomonadati</taxon>
        <taxon>Myxococcota</taxon>
        <taxon>Myxococcia</taxon>
        <taxon>Myxococcales</taxon>
        <taxon>Cystobacterineae</taxon>
        <taxon>Archangiaceae</taxon>
        <taxon>Archangium</taxon>
    </lineage>
</organism>
<gene>
    <name evidence="6" type="ORF">DI536_27535</name>
</gene>
<dbReference type="GO" id="GO:0016887">
    <property type="term" value="F:ATP hydrolysis activity"/>
    <property type="evidence" value="ECO:0007669"/>
    <property type="project" value="InterPro"/>
</dbReference>
<dbReference type="SMART" id="SM00382">
    <property type="entry name" value="AAA"/>
    <property type="match status" value="1"/>
</dbReference>
<evidence type="ECO:0000259" key="5">
    <source>
        <dbReference type="PROSITE" id="PS50893"/>
    </source>
</evidence>
<dbReference type="InterPro" id="IPR017871">
    <property type="entry name" value="ABC_transporter-like_CS"/>
</dbReference>
<keyword evidence="2" id="KW-0547">Nucleotide-binding</keyword>
<dbReference type="PROSITE" id="PS00211">
    <property type="entry name" value="ABC_TRANSPORTER_1"/>
    <property type="match status" value="1"/>
</dbReference>
<dbReference type="Proteomes" id="UP000249061">
    <property type="component" value="Unassembled WGS sequence"/>
</dbReference>
<reference evidence="6 7" key="1">
    <citation type="submission" date="2017-08" db="EMBL/GenBank/DDBJ databases">
        <title>Infants hospitalized years apart are colonized by the same room-sourced microbial strains.</title>
        <authorList>
            <person name="Brooks B."/>
            <person name="Olm M.R."/>
            <person name="Firek B.A."/>
            <person name="Baker R."/>
            <person name="Thomas B.C."/>
            <person name="Morowitz M.J."/>
            <person name="Banfield J.F."/>
        </authorList>
    </citation>
    <scope>NUCLEOTIDE SEQUENCE [LARGE SCALE GENOMIC DNA]</scope>
    <source>
        <strain evidence="6">S2_003_000_R2_14</strain>
    </source>
</reference>
<dbReference type="PROSITE" id="PS50893">
    <property type="entry name" value="ABC_TRANSPORTER_2"/>
    <property type="match status" value="1"/>
</dbReference>
<sequence length="230" mass="24828">MSDQAAVQLRGITKTYGEGALAFRALKGIDLTIPRGEFMMLVGPSGSGKTTLLSILGCVLTPTAGEAYLFGEPVHRRREAELPDLRLSYIGFIFQGHNLLPALSVEDNVAFPLELRGYTRKAALAEAREVLGAVGLGDKLTRGPEELSGGQRQRVAVARAVAGRPPLILADEPTAALDAETGQQVTQLLKQLSSERGHTVVVVTHDNRIFHYADRTVHIEDGVLTSQEKH</sequence>
<dbReference type="CDD" id="cd03255">
    <property type="entry name" value="ABC_MJ0796_LolCDE_FtsE"/>
    <property type="match status" value="1"/>
</dbReference>
<dbReference type="InterPro" id="IPR027417">
    <property type="entry name" value="P-loop_NTPase"/>
</dbReference>
<protein>
    <submittedName>
        <fullName evidence="6">ABC transporter ATP-binding protein</fullName>
    </submittedName>
</protein>
<accession>A0A2W5SVP7</accession>
<evidence type="ECO:0000256" key="4">
    <source>
        <dbReference type="ARBA" id="ARBA00038388"/>
    </source>
</evidence>
<comment type="similarity">
    <text evidence="4">Belongs to the ABC transporter superfamily. Macrolide exporter (TC 3.A.1.122) family.</text>
</comment>
<evidence type="ECO:0000256" key="3">
    <source>
        <dbReference type="ARBA" id="ARBA00022840"/>
    </source>
</evidence>
<dbReference type="FunFam" id="3.40.50.300:FF:000032">
    <property type="entry name" value="Export ABC transporter ATP-binding protein"/>
    <property type="match status" value="1"/>
</dbReference>
<dbReference type="PANTHER" id="PTHR24220">
    <property type="entry name" value="IMPORT ATP-BINDING PROTEIN"/>
    <property type="match status" value="1"/>
</dbReference>